<accession>A0ABP5WPL5</accession>
<protein>
    <submittedName>
        <fullName evidence="3">Bifunctional DNA primase/polymerase</fullName>
    </submittedName>
</protein>
<sequence length="221" mass="22818">MTDTAAYVTPAGADWLASASAFPRSVHALWSVRPGAPGVLPCGTAFDVVSVGTLFGRRMLDRLWAAGPGTGPVALHAGRMLLFAEPGTAQRLPALLRWREWQGAGSGKGSGSGAGADRAAETIPPLLCYGLGDAVTVPPPVPGEGCPPGTRWLVAPDVRHPWLPGAEALLWACVRAARSGDAGRGSGHGRAVERGPGNGRDLPISAPSDQGAKVYHVSRRR</sequence>
<comment type="caution">
    <text evidence="3">The sequence shown here is derived from an EMBL/GenBank/DDBJ whole genome shotgun (WGS) entry which is preliminary data.</text>
</comment>
<evidence type="ECO:0000259" key="2">
    <source>
        <dbReference type="Pfam" id="PF09250"/>
    </source>
</evidence>
<proteinExistence type="predicted"/>
<feature type="domain" description="DNA primase/polymerase bifunctional N-terminal" evidence="2">
    <location>
        <begin position="9"/>
        <end position="101"/>
    </location>
</feature>
<dbReference type="RefSeq" id="WP_344321297.1">
    <property type="nucleotide sequence ID" value="NZ_BAAASZ010000012.1"/>
</dbReference>
<dbReference type="InterPro" id="IPR015330">
    <property type="entry name" value="DNA_primase/pol_bifunc_N"/>
</dbReference>
<dbReference type="Proteomes" id="UP001501638">
    <property type="component" value="Unassembled WGS sequence"/>
</dbReference>
<evidence type="ECO:0000313" key="3">
    <source>
        <dbReference type="EMBL" id="GAA2432861.1"/>
    </source>
</evidence>
<dbReference type="EMBL" id="BAAASZ010000012">
    <property type="protein sequence ID" value="GAA2432861.1"/>
    <property type="molecule type" value="Genomic_DNA"/>
</dbReference>
<reference evidence="4" key="1">
    <citation type="journal article" date="2019" name="Int. J. Syst. Evol. Microbiol.">
        <title>The Global Catalogue of Microorganisms (GCM) 10K type strain sequencing project: providing services to taxonomists for standard genome sequencing and annotation.</title>
        <authorList>
            <consortium name="The Broad Institute Genomics Platform"/>
            <consortium name="The Broad Institute Genome Sequencing Center for Infectious Disease"/>
            <person name="Wu L."/>
            <person name="Ma J."/>
        </authorList>
    </citation>
    <scope>NUCLEOTIDE SEQUENCE [LARGE SCALE GENOMIC DNA]</scope>
    <source>
        <strain evidence="4">JCM 6305</strain>
    </source>
</reference>
<dbReference type="Pfam" id="PF09250">
    <property type="entry name" value="Prim-Pol"/>
    <property type="match status" value="1"/>
</dbReference>
<organism evidence="3 4">
    <name type="scientific">Streptomyces macrosporus</name>
    <dbReference type="NCBI Taxonomy" id="44032"/>
    <lineage>
        <taxon>Bacteria</taxon>
        <taxon>Bacillati</taxon>
        <taxon>Actinomycetota</taxon>
        <taxon>Actinomycetes</taxon>
        <taxon>Kitasatosporales</taxon>
        <taxon>Streptomycetaceae</taxon>
        <taxon>Streptomyces</taxon>
    </lineage>
</organism>
<evidence type="ECO:0000256" key="1">
    <source>
        <dbReference type="SAM" id="MobiDB-lite"/>
    </source>
</evidence>
<evidence type="ECO:0000313" key="4">
    <source>
        <dbReference type="Proteomes" id="UP001501638"/>
    </source>
</evidence>
<keyword evidence="4" id="KW-1185">Reference proteome</keyword>
<name>A0ABP5WPL5_9ACTN</name>
<gene>
    <name evidence="3" type="ORF">GCM10010405_14860</name>
</gene>
<feature type="region of interest" description="Disordered" evidence="1">
    <location>
        <begin position="180"/>
        <end position="221"/>
    </location>
</feature>